<proteinExistence type="predicted"/>
<sequence length="612" mass="65860">MEWASSSTVAAAGTTSDPAGGSNMTTLDPMTTQMPMTTRRATTAAQTVGQVQTTGTTPLTLCSNHEDVRFNCQDYNNHYDLCASLTPTLQTIARTRCQKFCNLCGSNGTAPTQSALTGSTSLPPCVDHDNRCSQGSYKQLLCNPNALPDTQKYAIQTCPLTCNYCAEYLGPPCEDKMNCTILVASNMCNVPTVKNLCAKSSTTDGLNCFGQFCQGNEYCFIIIHEGSGNCILPHGHQQEHQLCIGLHHGGDHCYCHEQACVDSMVSQTTPAPTNAPPIATAIAPKQQFNFSAVPRIEVFTCFGTTCITPKVCRVTFVNAIPISGSCELPQANVIACIPLPSNGDCHCDSRLCTGIIDTLTTQATSQASTATTPMAATGAATVTTIGLTSTVSGTTPLTLCADIEDAKFNCKDYNNHYGLCASLTPTLQTIARTRCPKFCNLCGTTTLPPCSDHDKRCSQASYKNLLCNPNAVPDTKKYAIETCPLTCNYCTEYYATVTCNICGDLAGRIPCSQSLVFKNITTTTTCPSSQQYCMTDVLQDSSGNKDIFKRCVDEATCRTKWLTESADQDYCSKYDVVKNPNAFECHFCCHGDYCNTGIKPKDSVLVQKQSGK</sequence>
<keyword evidence="4" id="KW-1185">Reference proteome</keyword>
<organism evidence="3 4">
    <name type="scientific">Mytilus edulis</name>
    <name type="common">Blue mussel</name>
    <dbReference type="NCBI Taxonomy" id="6550"/>
    <lineage>
        <taxon>Eukaryota</taxon>
        <taxon>Metazoa</taxon>
        <taxon>Spiralia</taxon>
        <taxon>Lophotrochozoa</taxon>
        <taxon>Mollusca</taxon>
        <taxon>Bivalvia</taxon>
        <taxon>Autobranchia</taxon>
        <taxon>Pteriomorphia</taxon>
        <taxon>Mytilida</taxon>
        <taxon>Mytiloidea</taxon>
        <taxon>Mytilidae</taxon>
        <taxon>Mytilinae</taxon>
        <taxon>Mytilus</taxon>
    </lineage>
</organism>
<dbReference type="AlphaFoldDB" id="A0A8S3TVA2"/>
<evidence type="ECO:0000313" key="3">
    <source>
        <dbReference type="EMBL" id="CAG2237536.1"/>
    </source>
</evidence>
<name>A0A8S3TVA2_MYTED</name>
<dbReference type="SMART" id="SM00254">
    <property type="entry name" value="ShKT"/>
    <property type="match status" value="4"/>
</dbReference>
<dbReference type="CDD" id="cd00117">
    <property type="entry name" value="TFP"/>
    <property type="match status" value="1"/>
</dbReference>
<evidence type="ECO:0000313" key="4">
    <source>
        <dbReference type="Proteomes" id="UP000683360"/>
    </source>
</evidence>
<protein>
    <recommendedName>
        <fullName evidence="2">ShKT domain-containing protein</fullName>
    </recommendedName>
</protein>
<feature type="domain" description="ShKT" evidence="2">
    <location>
        <begin position="409"/>
        <end position="443"/>
    </location>
</feature>
<dbReference type="InterPro" id="IPR003582">
    <property type="entry name" value="ShKT_dom"/>
</dbReference>
<evidence type="ECO:0000256" key="1">
    <source>
        <dbReference type="SAM" id="MobiDB-lite"/>
    </source>
</evidence>
<comment type="caution">
    <text evidence="3">The sequence shown here is derived from an EMBL/GenBank/DDBJ whole genome shotgun (WGS) entry which is preliminary data.</text>
</comment>
<dbReference type="InterPro" id="IPR045860">
    <property type="entry name" value="Snake_toxin-like_sf"/>
</dbReference>
<feature type="domain" description="ShKT" evidence="2">
    <location>
        <begin position="71"/>
        <end position="105"/>
    </location>
</feature>
<accession>A0A8S3TVA2</accession>
<feature type="domain" description="ShKT" evidence="2">
    <location>
        <begin position="449"/>
        <end position="491"/>
    </location>
</feature>
<dbReference type="SUPFAM" id="SSF57302">
    <property type="entry name" value="Snake toxin-like"/>
    <property type="match status" value="1"/>
</dbReference>
<feature type="domain" description="ShKT" evidence="2">
    <location>
        <begin position="124"/>
        <end position="166"/>
    </location>
</feature>
<reference evidence="3" key="1">
    <citation type="submission" date="2021-03" db="EMBL/GenBank/DDBJ databases">
        <authorList>
            <person name="Bekaert M."/>
        </authorList>
    </citation>
    <scope>NUCLEOTIDE SEQUENCE</scope>
</reference>
<dbReference type="OrthoDB" id="6145273at2759"/>
<gene>
    <name evidence="3" type="ORF">MEDL_49920</name>
</gene>
<evidence type="ECO:0000259" key="2">
    <source>
        <dbReference type="SMART" id="SM00254"/>
    </source>
</evidence>
<feature type="compositionally biased region" description="Low complexity" evidence="1">
    <location>
        <begin position="1"/>
        <end position="16"/>
    </location>
</feature>
<dbReference type="Proteomes" id="UP000683360">
    <property type="component" value="Unassembled WGS sequence"/>
</dbReference>
<dbReference type="EMBL" id="CAJPWZ010002390">
    <property type="protein sequence ID" value="CAG2237536.1"/>
    <property type="molecule type" value="Genomic_DNA"/>
</dbReference>
<feature type="region of interest" description="Disordered" evidence="1">
    <location>
        <begin position="1"/>
        <end position="29"/>
    </location>
</feature>